<keyword evidence="2" id="KW-1185">Reference proteome</keyword>
<dbReference type="SUPFAM" id="SSF49785">
    <property type="entry name" value="Galactose-binding domain-like"/>
    <property type="match status" value="1"/>
</dbReference>
<dbReference type="AlphaFoldDB" id="A0A2S6BXL6"/>
<evidence type="ECO:0000313" key="2">
    <source>
        <dbReference type="Proteomes" id="UP000237631"/>
    </source>
</evidence>
<organism evidence="1 2">
    <name type="scientific">Cercospora berteroae</name>
    <dbReference type="NCBI Taxonomy" id="357750"/>
    <lineage>
        <taxon>Eukaryota</taxon>
        <taxon>Fungi</taxon>
        <taxon>Dikarya</taxon>
        <taxon>Ascomycota</taxon>
        <taxon>Pezizomycotina</taxon>
        <taxon>Dothideomycetes</taxon>
        <taxon>Dothideomycetidae</taxon>
        <taxon>Mycosphaerellales</taxon>
        <taxon>Mycosphaerellaceae</taxon>
        <taxon>Cercospora</taxon>
    </lineage>
</organism>
<evidence type="ECO:0000313" key="1">
    <source>
        <dbReference type="EMBL" id="PPJ52218.1"/>
    </source>
</evidence>
<dbReference type="OrthoDB" id="3650152at2759"/>
<dbReference type="Gene3D" id="2.60.120.260">
    <property type="entry name" value="Galactose-binding domain-like"/>
    <property type="match status" value="1"/>
</dbReference>
<evidence type="ECO:0008006" key="3">
    <source>
        <dbReference type="Google" id="ProtNLM"/>
    </source>
</evidence>
<dbReference type="InterPro" id="IPR008979">
    <property type="entry name" value="Galactose-bd-like_sf"/>
</dbReference>
<dbReference type="EMBL" id="PNEN01001713">
    <property type="protein sequence ID" value="PPJ52218.1"/>
    <property type="molecule type" value="Genomic_DNA"/>
</dbReference>
<name>A0A2S6BXL6_9PEZI</name>
<dbReference type="Gene3D" id="2.60.450.10">
    <property type="entry name" value="Lipopolysaccharide (LPS) transport protein A like domain"/>
    <property type="match status" value="1"/>
</dbReference>
<reference evidence="2" key="1">
    <citation type="journal article" date="2017" name="bioRxiv">
        <title>Conservation of a gene cluster reveals novel cercosporin biosynthetic mechanisms and extends production to the genus Colletotrichum.</title>
        <authorList>
            <person name="de Jonge R."/>
            <person name="Ebert M.K."/>
            <person name="Huitt-Roehl C.R."/>
            <person name="Pal P."/>
            <person name="Suttle J.C."/>
            <person name="Spanner R.E."/>
            <person name="Neubauer J.D."/>
            <person name="Jurick W.M.II."/>
            <person name="Stott K.A."/>
            <person name="Secor G.A."/>
            <person name="Thomma B.P.H.J."/>
            <person name="Van de Peer Y."/>
            <person name="Townsend C.A."/>
            <person name="Bolton M.D."/>
        </authorList>
    </citation>
    <scope>NUCLEOTIDE SEQUENCE [LARGE SCALE GENOMIC DNA]</scope>
    <source>
        <strain evidence="2">CBS538.71</strain>
    </source>
</reference>
<proteinExistence type="predicted"/>
<comment type="caution">
    <text evidence="1">The sequence shown here is derived from an EMBL/GenBank/DDBJ whole genome shotgun (WGS) entry which is preliminary data.</text>
</comment>
<dbReference type="Proteomes" id="UP000237631">
    <property type="component" value="Unassembled WGS sequence"/>
</dbReference>
<accession>A0A2S6BXL6</accession>
<protein>
    <recommendedName>
        <fullName evidence="3">Apple domain-containing protein</fullName>
    </recommendedName>
</protein>
<gene>
    <name evidence="1" type="ORF">CBER1_09746</name>
</gene>
<sequence length="848" mass="88346">MITLTAPAVNQTGTLTITITNAPVTSTAATKVIVAETVTSTITAAAFTDDSQTTTITNAPVTVTAATQTVTAPTSSITLTANATALTDGTLTITADEVTITEPTRVITAEPTTVTITAEPTTSTLETLLITAETKTITLTADPASLTNGTLVQTADTSFVTVTGDAVTFTAATSVVSAEAITSTRTQKTTVTTVNFQKRQVKSSSTVSATPTLPSALRALATVAATAIFSACRCFNIPTLTITQTTTTKPITTITRTSNVAATVTTTPVIVVTPTSTNTPKATNHENPSVVVTPRETVTPTSTAYTTPTVIITPTSTFTPTVYQTPLSTSIPLTTVHTTPTVYVTPKVTSTPTVLVTATAHETPLHTEHVTPTVTVTALTTRTPSASITPLFTTVPEATAHTTPTVFLTPSSTYTPTVFVTPLSTVVPESTVYTTPTVYVTITSTTIPLQTVLVTPATTITPLRTVTPTSTITVTQTIRVSPAPVANCSSDGTVYTARDGARFTLTCQSDMSSNKMPGIPISPADNFESCIDRCVNEGVNCLAARWVPGTKMCELKSGVSTIRNPGSTIVYIALRQTGSTGAGSSDTLTNGDFSNGLNGWTAFGPNTICGDIPWSNANGMASLYMPLCQYTLYHYLRSTLVLDVGASWTFSADVYITAHAAATGSSWECAAYFDGLGLSDPYVILGKPTNGQTIKRTVVTNGKMTANGRREFSIGGNCGGGGRPPVTIAIDNIRISTIAAEVGSSPTEFEPIQILKNGDFSGTSLDPWAAWPSLGTNQSLKLIDGAAVAQMSPFTSRTTTQNFGIIQRNLQAFEIGQTARVTGKATVKFPGDIFTSCTVSFAVGSTTV</sequence>
<dbReference type="STRING" id="357750.A0A2S6BXL6"/>